<evidence type="ECO:0000256" key="7">
    <source>
        <dbReference type="PIRSR" id="PIRSR001109-2"/>
    </source>
</evidence>
<evidence type="ECO:0000313" key="11">
    <source>
        <dbReference type="EMBL" id="RCW74039.1"/>
    </source>
</evidence>
<feature type="binding site" evidence="5 6">
    <location>
        <position position="201"/>
    </location>
    <ligand>
        <name>substrate</name>
    </ligand>
</feature>
<dbReference type="PANTHER" id="PTHR23420">
    <property type="entry name" value="ADENOSYLHOMOCYSTEINASE"/>
    <property type="match status" value="1"/>
</dbReference>
<reference evidence="11 12" key="1">
    <citation type="submission" date="2018-07" db="EMBL/GenBank/DDBJ databases">
        <title>Genomic Encyclopedia of Type Strains, Phase IV (KMG-IV): sequencing the most valuable type-strain genomes for metagenomic binning, comparative biology and taxonomic classification.</title>
        <authorList>
            <person name="Goeker M."/>
        </authorList>
    </citation>
    <scope>NUCLEOTIDE SEQUENCE [LARGE SCALE GENOMIC DNA]</scope>
    <source>
        <strain evidence="11 12">DSM 21634</strain>
    </source>
</reference>
<feature type="binding site" evidence="7">
    <location>
        <position position="293"/>
    </location>
    <ligand>
        <name>NAD(+)</name>
        <dbReference type="ChEBI" id="CHEBI:57540"/>
    </ligand>
</feature>
<evidence type="ECO:0000256" key="8">
    <source>
        <dbReference type="RuleBase" id="RU000548"/>
    </source>
</evidence>
<dbReference type="InterPro" id="IPR000043">
    <property type="entry name" value="Adenosylhomocysteinase-like"/>
</dbReference>
<feature type="binding site" evidence="7">
    <location>
        <begin position="267"/>
        <end position="272"/>
    </location>
    <ligand>
        <name>NAD(+)</name>
        <dbReference type="ChEBI" id="CHEBI:57540"/>
    </ligand>
</feature>
<dbReference type="RefSeq" id="WP_114467183.1">
    <property type="nucleotide sequence ID" value="NZ_QPJK01000002.1"/>
</dbReference>
<dbReference type="UniPathway" id="UPA00314">
    <property type="reaction ID" value="UER00076"/>
</dbReference>
<keyword evidence="5" id="KW-0963">Cytoplasm</keyword>
<keyword evidence="2 5" id="KW-0554">One-carbon metabolism</keyword>
<sequence>MNAPASTKQLLNADCAIADLGLAAWGRKEIAIAETEMPGLMAIRDEFAKAQPLKGARITGSLHMTIQTAVLIETLQALGAQVRWASCNIFSTQDHAAAAIAAAGTPVFAIKGETLVDYWDYTHRIFEFEGKNDGPNMILDDGGDATLLMHLGANAEKDIKSLGRAKSEEEKILHAAIKAKLKVDPTWYSRRLKNIIGVTEETTTGVHRLNEMSAKGTLQMRAINVNDSVTKSKFDNLYGCRESLVDGIKRATDVMIAGKVAVVAGYGDVGKGSAQALRALSAQVWVTEIDPINALQAAMEGYRVVTMEYAADKADIFVTTTGNKDVIRYEHMVAMKDQAIVCNIGHFDNEIDVASLEKNCQWDEIKPQVDHVIFPKVGKKPAKRIILLAKGRLVNLGCGTGHPSYVMSSSFANQTIAQIELFTKPKDYKVGQVYVLPKHLDEKVARLQLSKLGAQLSVLTKEQAAYIGVPVQGPYKPDTYRY</sequence>
<dbReference type="InterPro" id="IPR015878">
    <property type="entry name" value="Ado_hCys_hydrolase_NAD-bd"/>
</dbReference>
<evidence type="ECO:0000256" key="6">
    <source>
        <dbReference type="PIRSR" id="PIRSR001109-1"/>
    </source>
</evidence>
<dbReference type="Pfam" id="PF05221">
    <property type="entry name" value="AdoHcyase"/>
    <property type="match status" value="1"/>
</dbReference>
<evidence type="ECO:0000256" key="1">
    <source>
        <dbReference type="ARBA" id="ARBA00007122"/>
    </source>
</evidence>
<dbReference type="AlphaFoldDB" id="A0A368Y2S7"/>
<dbReference type="Pfam" id="PF00670">
    <property type="entry name" value="AdoHcyase_NAD"/>
    <property type="match status" value="1"/>
</dbReference>
<gene>
    <name evidence="5" type="primary">ahcY</name>
    <name evidence="11" type="ORF">DES41_102358</name>
</gene>
<dbReference type="InterPro" id="IPR036291">
    <property type="entry name" value="NAD(P)-bd_dom_sf"/>
</dbReference>
<dbReference type="NCBIfam" id="NF004005">
    <property type="entry name" value="PRK05476.2-3"/>
    <property type="match status" value="1"/>
</dbReference>
<evidence type="ECO:0000313" key="12">
    <source>
        <dbReference type="Proteomes" id="UP000252884"/>
    </source>
</evidence>
<feature type="binding site" evidence="5 7">
    <location>
        <begin position="202"/>
        <end position="204"/>
    </location>
    <ligand>
        <name>NAD(+)</name>
        <dbReference type="ChEBI" id="CHEBI:57540"/>
    </ligand>
</feature>
<feature type="binding site" evidence="7">
    <location>
        <position position="402"/>
    </location>
    <ligand>
        <name>NAD(+)</name>
        <dbReference type="ChEBI" id="CHEBI:57540"/>
    </ligand>
</feature>
<feature type="binding site" evidence="5 7">
    <location>
        <position position="288"/>
    </location>
    <ligand>
        <name>NAD(+)</name>
        <dbReference type="ChEBI" id="CHEBI:57540"/>
    </ligand>
</feature>
<dbReference type="InterPro" id="IPR042172">
    <property type="entry name" value="Adenosylhomocyst_ase-like_sf"/>
</dbReference>
<feature type="binding site" evidence="5">
    <location>
        <begin position="265"/>
        <end position="270"/>
    </location>
    <ligand>
        <name>NAD(+)</name>
        <dbReference type="ChEBI" id="CHEBI:57540"/>
    </ligand>
</feature>
<dbReference type="SMART" id="SM00997">
    <property type="entry name" value="AdoHcyase_NAD"/>
    <property type="match status" value="1"/>
</dbReference>
<feature type="domain" description="S-adenosyl-L-homocysteine hydrolase NAD binding" evidence="10">
    <location>
        <begin position="236"/>
        <end position="401"/>
    </location>
</feature>
<dbReference type="InterPro" id="IPR020082">
    <property type="entry name" value="S-Ado-L-homoCys_hydrolase_CS"/>
</dbReference>
<dbReference type="PROSITE" id="PS00738">
    <property type="entry name" value="ADOHCYASE_1"/>
    <property type="match status" value="1"/>
</dbReference>
<keyword evidence="3 5" id="KW-0378">Hydrolase</keyword>
<dbReference type="OrthoDB" id="9802717at2"/>
<feature type="binding site" evidence="5">
    <location>
        <position position="323"/>
    </location>
    <ligand>
        <name>NAD(+)</name>
        <dbReference type="ChEBI" id="CHEBI:57540"/>
    </ligand>
</feature>
<comment type="similarity">
    <text evidence="1 5 9">Belongs to the adenosylhomocysteinase family.</text>
</comment>
<dbReference type="SMART" id="SM00996">
    <property type="entry name" value="AdoHcyase"/>
    <property type="match status" value="1"/>
</dbReference>
<dbReference type="Proteomes" id="UP000252884">
    <property type="component" value="Unassembled WGS sequence"/>
</dbReference>
<comment type="catalytic activity">
    <reaction evidence="5 8">
        <text>S-adenosyl-L-homocysteine + H2O = L-homocysteine + adenosine</text>
        <dbReference type="Rhea" id="RHEA:21708"/>
        <dbReference type="ChEBI" id="CHEBI:15377"/>
        <dbReference type="ChEBI" id="CHEBI:16335"/>
        <dbReference type="ChEBI" id="CHEBI:57856"/>
        <dbReference type="ChEBI" id="CHEBI:58199"/>
        <dbReference type="EC" id="3.13.2.1"/>
    </reaction>
</comment>
<feature type="binding site" evidence="5 6">
    <location>
        <position position="235"/>
    </location>
    <ligand>
        <name>substrate</name>
    </ligand>
</feature>
<feature type="binding site" evidence="5 6">
    <location>
        <position position="141"/>
    </location>
    <ligand>
        <name>substrate</name>
    </ligand>
</feature>
<dbReference type="EC" id="3.13.2.1" evidence="5"/>
<dbReference type="CDD" id="cd00401">
    <property type="entry name" value="SAHH"/>
    <property type="match status" value="1"/>
</dbReference>
<dbReference type="PROSITE" id="PS00739">
    <property type="entry name" value="ADOHCYASE_2"/>
    <property type="match status" value="1"/>
</dbReference>
<dbReference type="SUPFAM" id="SSF52283">
    <property type="entry name" value="Formate/glycerate dehydrogenase catalytic domain-like"/>
    <property type="match status" value="1"/>
</dbReference>
<name>A0A368Y2S7_9BURK</name>
<dbReference type="HAMAP" id="MF_00563">
    <property type="entry name" value="AdoHcyase"/>
    <property type="match status" value="1"/>
</dbReference>
<feature type="binding site" evidence="5 6">
    <location>
        <position position="65"/>
    </location>
    <ligand>
        <name>substrate</name>
    </ligand>
</feature>
<comment type="pathway">
    <text evidence="5 8">Amino-acid biosynthesis; L-homocysteine biosynthesis; L-homocysteine from S-adenosyl-L-homocysteine: step 1/1.</text>
</comment>
<feature type="binding site" evidence="5 7">
    <location>
        <position position="395"/>
    </location>
    <ligand>
        <name>NAD(+)</name>
        <dbReference type="ChEBI" id="CHEBI:57540"/>
    </ligand>
</feature>
<dbReference type="PIRSF" id="PIRSF001109">
    <property type="entry name" value="Ad_hcy_hydrolase"/>
    <property type="match status" value="1"/>
</dbReference>
<comment type="cofactor">
    <cofactor evidence="5 7 8">
        <name>NAD(+)</name>
        <dbReference type="ChEBI" id="CHEBI:57540"/>
    </cofactor>
    <text evidence="5 7 8">Binds 1 NAD(+) per subunit.</text>
</comment>
<keyword evidence="4 5" id="KW-0520">NAD</keyword>
<dbReference type="FunFam" id="3.40.50.720:FF:000004">
    <property type="entry name" value="Adenosylhomocysteinase"/>
    <property type="match status" value="1"/>
</dbReference>
<evidence type="ECO:0000256" key="5">
    <source>
        <dbReference type="HAMAP-Rule" id="MF_00563"/>
    </source>
</evidence>
<dbReference type="PANTHER" id="PTHR23420:SF0">
    <property type="entry name" value="ADENOSYLHOMOCYSTEINASE"/>
    <property type="match status" value="1"/>
</dbReference>
<evidence type="ECO:0000256" key="9">
    <source>
        <dbReference type="RuleBase" id="RU004166"/>
    </source>
</evidence>
<dbReference type="Gene3D" id="3.40.50.720">
    <property type="entry name" value="NAD(P)-binding Rossmann-like Domain"/>
    <property type="match status" value="1"/>
</dbReference>
<evidence type="ECO:0000256" key="3">
    <source>
        <dbReference type="ARBA" id="ARBA00022801"/>
    </source>
</evidence>
<feature type="binding site" evidence="5">
    <location>
        <position position="236"/>
    </location>
    <ligand>
        <name>NAD(+)</name>
        <dbReference type="ChEBI" id="CHEBI:57540"/>
    </ligand>
</feature>
<dbReference type="NCBIfam" id="TIGR00936">
    <property type="entry name" value="ahcY"/>
    <property type="match status" value="1"/>
</dbReference>
<keyword evidence="12" id="KW-1185">Reference proteome</keyword>
<evidence type="ECO:0000256" key="4">
    <source>
        <dbReference type="ARBA" id="ARBA00023027"/>
    </source>
</evidence>
<evidence type="ECO:0000259" key="10">
    <source>
        <dbReference type="SMART" id="SM00997"/>
    </source>
</evidence>
<accession>A0A368Y2S7</accession>
<dbReference type="GO" id="GO:0006730">
    <property type="term" value="P:one-carbon metabolic process"/>
    <property type="evidence" value="ECO:0007669"/>
    <property type="project" value="UniProtKB-UniRule"/>
</dbReference>
<feature type="binding site" evidence="5 7">
    <location>
        <begin position="344"/>
        <end position="346"/>
    </location>
    <ligand>
        <name>NAD(+)</name>
        <dbReference type="ChEBI" id="CHEBI:57540"/>
    </ligand>
</feature>
<dbReference type="GO" id="GO:0005829">
    <property type="term" value="C:cytosol"/>
    <property type="evidence" value="ECO:0007669"/>
    <property type="project" value="TreeGrafter"/>
</dbReference>
<organism evidence="11 12">
    <name type="scientific">Pseudorhodoferax soli</name>
    <dbReference type="NCBI Taxonomy" id="545864"/>
    <lineage>
        <taxon>Bacteria</taxon>
        <taxon>Pseudomonadati</taxon>
        <taxon>Pseudomonadota</taxon>
        <taxon>Betaproteobacteria</taxon>
        <taxon>Burkholderiales</taxon>
        <taxon>Comamonadaceae</taxon>
    </lineage>
</organism>
<dbReference type="GO" id="GO:0071269">
    <property type="term" value="P:L-homocysteine biosynthetic process"/>
    <property type="evidence" value="ECO:0007669"/>
    <property type="project" value="UniProtKB-UniRule"/>
</dbReference>
<dbReference type="Gene3D" id="3.40.50.1480">
    <property type="entry name" value="Adenosylhomocysteinase-like"/>
    <property type="match status" value="1"/>
</dbReference>
<dbReference type="SUPFAM" id="SSF51735">
    <property type="entry name" value="NAD(P)-binding Rossmann-fold domains"/>
    <property type="match status" value="1"/>
</dbReference>
<evidence type="ECO:0000256" key="2">
    <source>
        <dbReference type="ARBA" id="ARBA00022563"/>
    </source>
</evidence>
<comment type="caution">
    <text evidence="11">The sequence shown here is derived from an EMBL/GenBank/DDBJ whole genome shotgun (WGS) entry which is preliminary data.</text>
</comment>
<feature type="binding site" evidence="5 6">
    <location>
        <position position="231"/>
    </location>
    <ligand>
        <name>substrate</name>
    </ligand>
</feature>
<proteinExistence type="inferred from homology"/>
<dbReference type="GO" id="GO:0004013">
    <property type="term" value="F:adenosylhomocysteinase activity"/>
    <property type="evidence" value="ECO:0007669"/>
    <property type="project" value="UniProtKB-UniRule"/>
</dbReference>
<protein>
    <recommendedName>
        <fullName evidence="5">Adenosylhomocysteinase</fullName>
        <ecNumber evidence="5">3.13.2.1</ecNumber>
    </recommendedName>
    <alternativeName>
        <fullName evidence="5">S-adenosyl-L-homocysteine hydrolase</fullName>
        <shortName evidence="5">AdoHcyase</shortName>
    </alternativeName>
</protein>
<comment type="function">
    <text evidence="5">May play a key role in the regulation of the intracellular concentration of adenosylhomocysteine.</text>
</comment>
<dbReference type="GO" id="GO:0033353">
    <property type="term" value="P:S-adenosylmethionine cycle"/>
    <property type="evidence" value="ECO:0007669"/>
    <property type="project" value="TreeGrafter"/>
</dbReference>
<comment type="subcellular location">
    <subcellularLocation>
        <location evidence="5">Cytoplasm</location>
    </subcellularLocation>
</comment>
<dbReference type="EMBL" id="QPJK01000002">
    <property type="protein sequence ID" value="RCW74039.1"/>
    <property type="molecule type" value="Genomic_DNA"/>
</dbReference>